<dbReference type="InterPro" id="IPR037939">
    <property type="entry name" value="CRADD"/>
</dbReference>
<protein>
    <recommendedName>
        <fullName evidence="2">CARD domain-containing protein</fullName>
    </recommendedName>
</protein>
<dbReference type="InterPro" id="IPR001315">
    <property type="entry name" value="CARD"/>
</dbReference>
<dbReference type="OrthoDB" id="6162777at2759"/>
<comment type="caution">
    <text evidence="3">The sequence shown here is derived from an EMBL/GenBank/DDBJ whole genome shotgun (WGS) entry which is preliminary data.</text>
</comment>
<dbReference type="CDD" id="cd01671">
    <property type="entry name" value="CARD"/>
    <property type="match status" value="1"/>
</dbReference>
<dbReference type="GO" id="GO:0042981">
    <property type="term" value="P:regulation of apoptotic process"/>
    <property type="evidence" value="ECO:0007669"/>
    <property type="project" value="InterPro"/>
</dbReference>
<dbReference type="SUPFAM" id="SSF47986">
    <property type="entry name" value="DEATH domain"/>
    <property type="match status" value="1"/>
</dbReference>
<feature type="non-terminal residue" evidence="3">
    <location>
        <position position="385"/>
    </location>
</feature>
<dbReference type="PANTHER" id="PTHR15034">
    <property type="entry name" value="DEATH DOMAIN-CONTAINING PROTEIN CRADD"/>
    <property type="match status" value="1"/>
</dbReference>
<accession>A0A8S3ZZY0</accession>
<gene>
    <name evidence="3" type="ORF">CUNI_LOCUS19208</name>
</gene>
<organism evidence="3 4">
    <name type="scientific">Candidula unifasciata</name>
    <dbReference type="NCBI Taxonomy" id="100452"/>
    <lineage>
        <taxon>Eukaryota</taxon>
        <taxon>Metazoa</taxon>
        <taxon>Spiralia</taxon>
        <taxon>Lophotrochozoa</taxon>
        <taxon>Mollusca</taxon>
        <taxon>Gastropoda</taxon>
        <taxon>Heterobranchia</taxon>
        <taxon>Euthyneura</taxon>
        <taxon>Panpulmonata</taxon>
        <taxon>Eupulmonata</taxon>
        <taxon>Stylommatophora</taxon>
        <taxon>Helicina</taxon>
        <taxon>Helicoidea</taxon>
        <taxon>Geomitridae</taxon>
        <taxon>Candidula</taxon>
    </lineage>
</organism>
<dbReference type="AlphaFoldDB" id="A0A8S3ZZY0"/>
<dbReference type="Pfam" id="PF00619">
    <property type="entry name" value="CARD"/>
    <property type="match status" value="1"/>
</dbReference>
<dbReference type="Gene3D" id="1.10.533.10">
    <property type="entry name" value="Death Domain, Fas"/>
    <property type="match status" value="1"/>
</dbReference>
<dbReference type="Proteomes" id="UP000678393">
    <property type="component" value="Unassembled WGS sequence"/>
</dbReference>
<dbReference type="PANTHER" id="PTHR15034:SF5">
    <property type="entry name" value="DEATH DOMAIN-CONTAINING PROTEIN CRADD"/>
    <property type="match status" value="1"/>
</dbReference>
<reference evidence="3" key="1">
    <citation type="submission" date="2021-04" db="EMBL/GenBank/DDBJ databases">
        <authorList>
            <consortium name="Molecular Ecology Group"/>
        </authorList>
    </citation>
    <scope>NUCLEOTIDE SEQUENCE</scope>
</reference>
<dbReference type="InterPro" id="IPR011029">
    <property type="entry name" value="DEATH-like_dom_sf"/>
</dbReference>
<feature type="compositionally biased region" description="Basic and acidic residues" evidence="1">
    <location>
        <begin position="89"/>
        <end position="98"/>
    </location>
</feature>
<dbReference type="PROSITE" id="PS50209">
    <property type="entry name" value="CARD"/>
    <property type="match status" value="1"/>
</dbReference>
<feature type="domain" description="CARD" evidence="2">
    <location>
        <begin position="106"/>
        <end position="183"/>
    </location>
</feature>
<sequence>MADKDKTLDAIQEQIRKLYEEKVLILRKWREETGRNSSLNKDQQKKMSFGNNRDSGDLSFDLTSSTESQRHRRSFHNSSMDGAPTLLNDSRDSQKSSDDAEENDAMTPEHKQALRANRDILVENMTPDDIFNDLLSKQILSNTDVTRIKDKKTTEAINEELLNVLIKRSDRGFYVFVASLRRTLQGWLANRIDPGSPQKSTRKRRTGEMNVNVRCEQIIPTALSKQTCSCREVEEQVLIMAKAAFAHLRRRDGSAAAFEQFKKEVKQTNEALQESVEIVNALKLLCHHGEITSMTMGSACFTIRCSSLASCHALWKVYESGVLLEVFQQAFVTPTLLHICKAKEIHLYVRMSRLEYLSCALELGMPLKKKLYCCQKENVPEETVK</sequence>
<dbReference type="SMART" id="SM00114">
    <property type="entry name" value="CARD"/>
    <property type="match status" value="1"/>
</dbReference>
<evidence type="ECO:0000256" key="1">
    <source>
        <dbReference type="SAM" id="MobiDB-lite"/>
    </source>
</evidence>
<evidence type="ECO:0000259" key="2">
    <source>
        <dbReference type="PROSITE" id="PS50209"/>
    </source>
</evidence>
<dbReference type="EMBL" id="CAJHNH020006379">
    <property type="protein sequence ID" value="CAG5133650.1"/>
    <property type="molecule type" value="Genomic_DNA"/>
</dbReference>
<evidence type="ECO:0000313" key="4">
    <source>
        <dbReference type="Proteomes" id="UP000678393"/>
    </source>
</evidence>
<dbReference type="GO" id="GO:0002020">
    <property type="term" value="F:protease binding"/>
    <property type="evidence" value="ECO:0007669"/>
    <property type="project" value="InterPro"/>
</dbReference>
<keyword evidence="4" id="KW-1185">Reference proteome</keyword>
<dbReference type="GO" id="GO:0070513">
    <property type="term" value="F:death domain binding"/>
    <property type="evidence" value="ECO:0007669"/>
    <property type="project" value="InterPro"/>
</dbReference>
<proteinExistence type="predicted"/>
<name>A0A8S3ZZY0_9EUPU</name>
<evidence type="ECO:0000313" key="3">
    <source>
        <dbReference type="EMBL" id="CAG5133650.1"/>
    </source>
</evidence>
<feature type="region of interest" description="Disordered" evidence="1">
    <location>
        <begin position="30"/>
        <end position="112"/>
    </location>
</feature>